<feature type="transmembrane region" description="Helical" evidence="1">
    <location>
        <begin position="12"/>
        <end position="35"/>
    </location>
</feature>
<feature type="domain" description="Signal transduction histidine kinase internal region" evidence="2">
    <location>
        <begin position="169"/>
        <end position="247"/>
    </location>
</feature>
<gene>
    <name evidence="3" type="ORF">M3P19_15840</name>
</gene>
<keyword evidence="3" id="KW-0808">Transferase</keyword>
<name>A0ABT0PWY5_9FLAO</name>
<dbReference type="EMBL" id="JAMFMA010000004">
    <property type="protein sequence ID" value="MCL6275486.1"/>
    <property type="molecule type" value="Genomic_DNA"/>
</dbReference>
<proteinExistence type="predicted"/>
<accession>A0ABT0PWY5</accession>
<comment type="caution">
    <text evidence="3">The sequence shown here is derived from an EMBL/GenBank/DDBJ whole genome shotgun (WGS) entry which is preliminary data.</text>
</comment>
<dbReference type="InterPro" id="IPR036890">
    <property type="entry name" value="HATPase_C_sf"/>
</dbReference>
<sequence length="368" mass="42391">MPRQLFQSYKNLPISFNRLIIAVLLVSCFFIAKAYTNHILNGYNFPFSWLFISIQIVINYVLWLVFMPWITKVSKSLNTRQKAIHGIGELLLHAILISLLHRILATRLYDVAFYLDSGYLREFLGNNGLVALAVGSFSSFIEFLIIFAVFVGANYQKQYLFNQKELIAAQINSLQMQLHPHFLFNTLHSISSMIDIDTRKAQKMLTKIGTMLRTMLESDMEQMTTLKKELEFIRHYLDLEQIRYMDKMRMNFTIDDTVMEAQIPNMILQPLIENAIKYGVVPAVEKGAIKITISKKNNANKNPKLYIHISNTIEPNSSSTLSHGTGLGLKNVQQRLEGIYDDNFHFSYGQEHPNLYNVKLGLPLKIEK</sequence>
<feature type="transmembrane region" description="Helical" evidence="1">
    <location>
        <begin position="129"/>
        <end position="155"/>
    </location>
</feature>
<dbReference type="RefSeq" id="WP_249658669.1">
    <property type="nucleotide sequence ID" value="NZ_JAMFMA010000004.1"/>
</dbReference>
<dbReference type="GO" id="GO:0016301">
    <property type="term" value="F:kinase activity"/>
    <property type="evidence" value="ECO:0007669"/>
    <property type="project" value="UniProtKB-KW"/>
</dbReference>
<evidence type="ECO:0000256" key="1">
    <source>
        <dbReference type="SAM" id="Phobius"/>
    </source>
</evidence>
<dbReference type="Proteomes" id="UP001203607">
    <property type="component" value="Unassembled WGS sequence"/>
</dbReference>
<protein>
    <submittedName>
        <fullName evidence="3">Histidine kinase</fullName>
    </submittedName>
</protein>
<evidence type="ECO:0000259" key="2">
    <source>
        <dbReference type="Pfam" id="PF06580"/>
    </source>
</evidence>
<keyword evidence="1" id="KW-1133">Transmembrane helix</keyword>
<dbReference type="SUPFAM" id="SSF55874">
    <property type="entry name" value="ATPase domain of HSP90 chaperone/DNA topoisomerase II/histidine kinase"/>
    <property type="match status" value="1"/>
</dbReference>
<keyword evidence="3" id="KW-0418">Kinase</keyword>
<keyword evidence="1" id="KW-0472">Membrane</keyword>
<dbReference type="InterPro" id="IPR050640">
    <property type="entry name" value="Bact_2-comp_sensor_kinase"/>
</dbReference>
<dbReference type="PANTHER" id="PTHR34220">
    <property type="entry name" value="SENSOR HISTIDINE KINASE YPDA"/>
    <property type="match status" value="1"/>
</dbReference>
<dbReference type="Pfam" id="PF06580">
    <property type="entry name" value="His_kinase"/>
    <property type="match status" value="1"/>
</dbReference>
<feature type="transmembrane region" description="Helical" evidence="1">
    <location>
        <begin position="47"/>
        <end position="70"/>
    </location>
</feature>
<dbReference type="InterPro" id="IPR010559">
    <property type="entry name" value="Sig_transdc_His_kin_internal"/>
</dbReference>
<organism evidence="3 4">
    <name type="scientific">Flagellimonas spongiicola</name>
    <dbReference type="NCBI Taxonomy" id="2942208"/>
    <lineage>
        <taxon>Bacteria</taxon>
        <taxon>Pseudomonadati</taxon>
        <taxon>Bacteroidota</taxon>
        <taxon>Flavobacteriia</taxon>
        <taxon>Flavobacteriales</taxon>
        <taxon>Flavobacteriaceae</taxon>
        <taxon>Flagellimonas</taxon>
    </lineage>
</organism>
<dbReference type="PANTHER" id="PTHR34220:SF7">
    <property type="entry name" value="SENSOR HISTIDINE KINASE YPDA"/>
    <property type="match status" value="1"/>
</dbReference>
<evidence type="ECO:0000313" key="3">
    <source>
        <dbReference type="EMBL" id="MCL6275486.1"/>
    </source>
</evidence>
<reference evidence="3 4" key="1">
    <citation type="submission" date="2022-05" db="EMBL/GenBank/DDBJ databases">
        <authorList>
            <person name="Park J.-S."/>
        </authorList>
    </citation>
    <scope>NUCLEOTIDE SEQUENCE [LARGE SCALE GENOMIC DNA]</scope>
    <source>
        <strain evidence="3 4">2012CJ35-5</strain>
    </source>
</reference>
<keyword evidence="1" id="KW-0812">Transmembrane</keyword>
<feature type="transmembrane region" description="Helical" evidence="1">
    <location>
        <begin position="90"/>
        <end position="109"/>
    </location>
</feature>
<dbReference type="Gene3D" id="3.30.565.10">
    <property type="entry name" value="Histidine kinase-like ATPase, C-terminal domain"/>
    <property type="match status" value="1"/>
</dbReference>
<keyword evidence="4" id="KW-1185">Reference proteome</keyword>
<evidence type="ECO:0000313" key="4">
    <source>
        <dbReference type="Proteomes" id="UP001203607"/>
    </source>
</evidence>